<dbReference type="EMBL" id="MFMC01000008">
    <property type="protein sequence ID" value="OGG77757.1"/>
    <property type="molecule type" value="Genomic_DNA"/>
</dbReference>
<comment type="subcellular location">
    <subcellularLocation>
        <location evidence="1">Cell membrane</location>
    </subcellularLocation>
</comment>
<keyword evidence="4" id="KW-0808">Transferase</keyword>
<dbReference type="SUPFAM" id="SSF53448">
    <property type="entry name" value="Nucleotide-diphospho-sugar transferases"/>
    <property type="match status" value="1"/>
</dbReference>
<sequence>MKVSFVMPAYNEEQLIGKCLESVNREIERSGYEAEIVVADNGSTDRTRGIAASFPRVRVVVESLKGANRARQTGFKASTGEFIASLDADTVVPPGWLTTAMRGFERDPALVAITGPFIYYDLPAWKRVPTQLFISTYPVVNFLMQHVFHAGATLQGGNFVVRRTALEKIGGHNTSIEFYGDDTDTAQRLSKIGTVQWTFKLPIYTSARRLKHEGVVRMGVRYALNFFWMIFFGKPYTLTYKDVRPSDKDDRRPA</sequence>
<dbReference type="PANTHER" id="PTHR43646">
    <property type="entry name" value="GLYCOSYLTRANSFERASE"/>
    <property type="match status" value="1"/>
</dbReference>
<dbReference type="InterPro" id="IPR001173">
    <property type="entry name" value="Glyco_trans_2-like"/>
</dbReference>
<feature type="domain" description="Glycosyltransferase 2-like" evidence="6">
    <location>
        <begin position="4"/>
        <end position="169"/>
    </location>
</feature>
<evidence type="ECO:0000313" key="7">
    <source>
        <dbReference type="EMBL" id="OGG77757.1"/>
    </source>
</evidence>
<evidence type="ECO:0000256" key="4">
    <source>
        <dbReference type="ARBA" id="ARBA00022679"/>
    </source>
</evidence>
<gene>
    <name evidence="7" type="ORF">A3B35_01215</name>
</gene>
<keyword evidence="3" id="KW-0328">Glycosyltransferase</keyword>
<dbReference type="Proteomes" id="UP000177215">
    <property type="component" value="Unassembled WGS sequence"/>
</dbReference>
<accession>A0A1F6EVU7</accession>
<dbReference type="STRING" id="1798515.A3B35_01215"/>
<protein>
    <recommendedName>
        <fullName evidence="6">Glycosyltransferase 2-like domain-containing protein</fullName>
    </recommendedName>
</protein>
<organism evidence="7 8">
    <name type="scientific">Candidatus Kaiserbacteria bacterium RIFCSPLOWO2_01_FULL_54_24</name>
    <dbReference type="NCBI Taxonomy" id="1798515"/>
    <lineage>
        <taxon>Bacteria</taxon>
        <taxon>Candidatus Kaiseribacteriota</taxon>
    </lineage>
</organism>
<evidence type="ECO:0000256" key="2">
    <source>
        <dbReference type="ARBA" id="ARBA00022475"/>
    </source>
</evidence>
<reference evidence="7 8" key="1">
    <citation type="journal article" date="2016" name="Nat. Commun.">
        <title>Thousands of microbial genomes shed light on interconnected biogeochemical processes in an aquifer system.</title>
        <authorList>
            <person name="Anantharaman K."/>
            <person name="Brown C.T."/>
            <person name="Hug L.A."/>
            <person name="Sharon I."/>
            <person name="Castelle C.J."/>
            <person name="Probst A.J."/>
            <person name="Thomas B.C."/>
            <person name="Singh A."/>
            <person name="Wilkins M.J."/>
            <person name="Karaoz U."/>
            <person name="Brodie E.L."/>
            <person name="Williams K.H."/>
            <person name="Hubbard S.S."/>
            <person name="Banfield J.F."/>
        </authorList>
    </citation>
    <scope>NUCLEOTIDE SEQUENCE [LARGE SCALE GENOMIC DNA]</scope>
</reference>
<dbReference type="AlphaFoldDB" id="A0A1F6EVU7"/>
<comment type="caution">
    <text evidence="7">The sequence shown here is derived from an EMBL/GenBank/DDBJ whole genome shotgun (WGS) entry which is preliminary data.</text>
</comment>
<name>A0A1F6EVU7_9BACT</name>
<dbReference type="Pfam" id="PF00535">
    <property type="entry name" value="Glycos_transf_2"/>
    <property type="match status" value="1"/>
</dbReference>
<evidence type="ECO:0000313" key="8">
    <source>
        <dbReference type="Proteomes" id="UP000177215"/>
    </source>
</evidence>
<proteinExistence type="predicted"/>
<dbReference type="GO" id="GO:0016757">
    <property type="term" value="F:glycosyltransferase activity"/>
    <property type="evidence" value="ECO:0007669"/>
    <property type="project" value="UniProtKB-KW"/>
</dbReference>
<dbReference type="CDD" id="cd00761">
    <property type="entry name" value="Glyco_tranf_GTA_type"/>
    <property type="match status" value="1"/>
</dbReference>
<dbReference type="PANTHER" id="PTHR43646:SF2">
    <property type="entry name" value="GLYCOSYLTRANSFERASE 2-LIKE DOMAIN-CONTAINING PROTEIN"/>
    <property type="match status" value="1"/>
</dbReference>
<evidence type="ECO:0000256" key="3">
    <source>
        <dbReference type="ARBA" id="ARBA00022676"/>
    </source>
</evidence>
<keyword evidence="2" id="KW-1003">Cell membrane</keyword>
<dbReference type="GO" id="GO:0005886">
    <property type="term" value="C:plasma membrane"/>
    <property type="evidence" value="ECO:0007669"/>
    <property type="project" value="UniProtKB-SubCell"/>
</dbReference>
<evidence type="ECO:0000256" key="1">
    <source>
        <dbReference type="ARBA" id="ARBA00004236"/>
    </source>
</evidence>
<keyword evidence="5" id="KW-0472">Membrane</keyword>
<evidence type="ECO:0000256" key="5">
    <source>
        <dbReference type="ARBA" id="ARBA00023136"/>
    </source>
</evidence>
<evidence type="ECO:0000259" key="6">
    <source>
        <dbReference type="Pfam" id="PF00535"/>
    </source>
</evidence>
<dbReference type="InterPro" id="IPR029044">
    <property type="entry name" value="Nucleotide-diphossugar_trans"/>
</dbReference>
<dbReference type="Gene3D" id="3.90.550.10">
    <property type="entry name" value="Spore Coat Polysaccharide Biosynthesis Protein SpsA, Chain A"/>
    <property type="match status" value="1"/>
</dbReference>